<comment type="caution">
    <text evidence="1">The sequence shown here is derived from an EMBL/GenBank/DDBJ whole genome shotgun (WGS) entry which is preliminary data.</text>
</comment>
<evidence type="ECO:0000313" key="1">
    <source>
        <dbReference type="EMBL" id="ETE64437.1"/>
    </source>
</evidence>
<dbReference type="AlphaFoldDB" id="V8NSB3"/>
<evidence type="ECO:0000313" key="2">
    <source>
        <dbReference type="Proteomes" id="UP000018936"/>
    </source>
</evidence>
<organism evidence="1 2">
    <name type="scientific">Ophiophagus hannah</name>
    <name type="common">King cobra</name>
    <name type="synonym">Naja hannah</name>
    <dbReference type="NCBI Taxonomy" id="8665"/>
    <lineage>
        <taxon>Eukaryota</taxon>
        <taxon>Metazoa</taxon>
        <taxon>Chordata</taxon>
        <taxon>Craniata</taxon>
        <taxon>Vertebrata</taxon>
        <taxon>Euteleostomi</taxon>
        <taxon>Lepidosauria</taxon>
        <taxon>Squamata</taxon>
        <taxon>Bifurcata</taxon>
        <taxon>Unidentata</taxon>
        <taxon>Episquamata</taxon>
        <taxon>Toxicofera</taxon>
        <taxon>Serpentes</taxon>
        <taxon>Colubroidea</taxon>
        <taxon>Elapidae</taxon>
        <taxon>Elapinae</taxon>
        <taxon>Ophiophagus</taxon>
    </lineage>
</organism>
<feature type="non-terminal residue" evidence="1">
    <location>
        <position position="1"/>
    </location>
</feature>
<dbReference type="EMBL" id="AZIM01002258">
    <property type="protein sequence ID" value="ETE64437.1"/>
    <property type="molecule type" value="Genomic_DNA"/>
</dbReference>
<reference evidence="1 2" key="1">
    <citation type="journal article" date="2013" name="Proc. Natl. Acad. Sci. U.S.A.">
        <title>The king cobra genome reveals dynamic gene evolution and adaptation in the snake venom system.</title>
        <authorList>
            <person name="Vonk F.J."/>
            <person name="Casewell N.R."/>
            <person name="Henkel C.V."/>
            <person name="Heimberg A.M."/>
            <person name="Jansen H.J."/>
            <person name="McCleary R.J."/>
            <person name="Kerkkamp H.M."/>
            <person name="Vos R.A."/>
            <person name="Guerreiro I."/>
            <person name="Calvete J.J."/>
            <person name="Wuster W."/>
            <person name="Woods A.E."/>
            <person name="Logan J.M."/>
            <person name="Harrison R.A."/>
            <person name="Castoe T.A."/>
            <person name="de Koning A.P."/>
            <person name="Pollock D.D."/>
            <person name="Yandell M."/>
            <person name="Calderon D."/>
            <person name="Renjifo C."/>
            <person name="Currier R.B."/>
            <person name="Salgado D."/>
            <person name="Pla D."/>
            <person name="Sanz L."/>
            <person name="Hyder A.S."/>
            <person name="Ribeiro J.M."/>
            <person name="Arntzen J.W."/>
            <person name="van den Thillart G.E."/>
            <person name="Boetzer M."/>
            <person name="Pirovano W."/>
            <person name="Dirks R.P."/>
            <person name="Spaink H.P."/>
            <person name="Duboule D."/>
            <person name="McGlinn E."/>
            <person name="Kini R.M."/>
            <person name="Richardson M.K."/>
        </authorList>
    </citation>
    <scope>NUCLEOTIDE SEQUENCE</scope>
    <source>
        <tissue evidence="1">Blood</tissue>
    </source>
</reference>
<feature type="non-terminal residue" evidence="1">
    <location>
        <position position="202"/>
    </location>
</feature>
<proteinExistence type="predicted"/>
<accession>V8NSB3</accession>
<dbReference type="OrthoDB" id="407509at2759"/>
<name>V8NSB3_OPHHA</name>
<dbReference type="Proteomes" id="UP000018936">
    <property type="component" value="Unassembled WGS sequence"/>
</dbReference>
<protein>
    <submittedName>
        <fullName evidence="1">Retrovirus-related Pol polyprotein LINE-1</fullName>
    </submittedName>
</protein>
<keyword evidence="2" id="KW-1185">Reference proteome</keyword>
<sequence length="202" mass="23561">MQHKTAYCMVRNLARRAKYSYAPWLIMELLRKKREYKHQLKLNKTLSQMTLWHSLLTVKDSKDTILSWKLVNANLVQLILQLNFGHPVSLKEIGYLILALPSDKAPGEDYISGDLLKTIIVWWKSILAKLFNNINCCGLESNHSDPNITKMPRVEQFFPGKAENKNWFMLVYTDDIFLISHCQMGLHRQLTALDNYCCLLFN</sequence>
<gene>
    <name evidence="1" type="primary">Pol</name>
    <name evidence="1" type="ORF">L345_09795</name>
</gene>